<dbReference type="InterPro" id="IPR000086">
    <property type="entry name" value="NUDIX_hydrolase_dom"/>
</dbReference>
<gene>
    <name evidence="2" type="ORF">D6B99_08400</name>
</gene>
<dbReference type="Pfam" id="PF00293">
    <property type="entry name" value="NUDIX"/>
    <property type="match status" value="1"/>
</dbReference>
<proteinExistence type="predicted"/>
<dbReference type="Gene3D" id="1.10.10.10">
    <property type="entry name" value="Winged helix-like DNA-binding domain superfamily/Winged helix DNA-binding domain"/>
    <property type="match status" value="1"/>
</dbReference>
<dbReference type="InterPro" id="IPR036390">
    <property type="entry name" value="WH_DNA-bd_sf"/>
</dbReference>
<dbReference type="PROSITE" id="PS51462">
    <property type="entry name" value="NUDIX"/>
    <property type="match status" value="1"/>
</dbReference>
<dbReference type="EMBL" id="CP032489">
    <property type="protein sequence ID" value="AYD47624.1"/>
    <property type="molecule type" value="Genomic_DNA"/>
</dbReference>
<dbReference type="SUPFAM" id="SSF46785">
    <property type="entry name" value="Winged helix' DNA-binding domain"/>
    <property type="match status" value="1"/>
</dbReference>
<dbReference type="Gene3D" id="3.90.79.10">
    <property type="entry name" value="Nucleoside Triphosphate Pyrophosphohydrolase"/>
    <property type="match status" value="1"/>
</dbReference>
<evidence type="ECO:0000313" key="2">
    <source>
        <dbReference type="EMBL" id="AYD47624.1"/>
    </source>
</evidence>
<dbReference type="KEGG" id="ark:D6B99_08400"/>
<dbReference type="OrthoDB" id="9786141at2"/>
<dbReference type="Proteomes" id="UP000266118">
    <property type="component" value="Chromosome"/>
</dbReference>
<evidence type="ECO:0000313" key="3">
    <source>
        <dbReference type="Proteomes" id="UP000266118"/>
    </source>
</evidence>
<evidence type="ECO:0000259" key="1">
    <source>
        <dbReference type="PROSITE" id="PS51462"/>
    </source>
</evidence>
<feature type="domain" description="Nudix hydrolase" evidence="1">
    <location>
        <begin position="10"/>
        <end position="143"/>
    </location>
</feature>
<reference evidence="2 3" key="1">
    <citation type="submission" date="2018-09" db="EMBL/GenBank/DDBJ databases">
        <title>Arachidicoccus sp. nov., a bacterium isolated from soil.</title>
        <authorList>
            <person name="Weon H.-Y."/>
            <person name="Kwon S.-W."/>
            <person name="Lee S.A."/>
        </authorList>
    </citation>
    <scope>NUCLEOTIDE SEQUENCE [LARGE SCALE GENOMIC DNA]</scope>
    <source>
        <strain evidence="2 3">KIS59-12</strain>
    </source>
</reference>
<sequence>MIKRRYQVKKLLLAVDCIIFGYDDDGLKLLVIERGFEPLKGAWSLVGGFVKETESVEDAANRVLHALTGLEGVYMEQMRVFSAPDRDCEERTVVVAFFALIDIKKYQQQISSGYHAKWVSINDYPELIFDHNVMVEMAKEQLRYRAALHPLLFELLPEKFTIPQAQQLFEELYNVSFDPGNFSRKLTSTNMLIKQTERDKLSSKKGAFYYKLDSKKYKDGFSTFLNFVYKPEFKKKDPKNTKTKDK</sequence>
<keyword evidence="3" id="KW-1185">Reference proteome</keyword>
<organism evidence="2 3">
    <name type="scientific">Arachidicoccus soli</name>
    <dbReference type="NCBI Taxonomy" id="2341117"/>
    <lineage>
        <taxon>Bacteria</taxon>
        <taxon>Pseudomonadati</taxon>
        <taxon>Bacteroidota</taxon>
        <taxon>Chitinophagia</taxon>
        <taxon>Chitinophagales</taxon>
        <taxon>Chitinophagaceae</taxon>
        <taxon>Arachidicoccus</taxon>
    </lineage>
</organism>
<protein>
    <submittedName>
        <fullName evidence="2">NUDIX domain-containing protein</fullName>
    </submittedName>
</protein>
<name>A0A386HQT6_9BACT</name>
<dbReference type="InterPro" id="IPR036388">
    <property type="entry name" value="WH-like_DNA-bd_sf"/>
</dbReference>
<dbReference type="PANTHER" id="PTHR43736">
    <property type="entry name" value="ADP-RIBOSE PYROPHOSPHATASE"/>
    <property type="match status" value="1"/>
</dbReference>
<dbReference type="AlphaFoldDB" id="A0A386HQT6"/>
<dbReference type="InterPro" id="IPR054105">
    <property type="entry name" value="WHD_NrtR"/>
</dbReference>
<dbReference type="CDD" id="cd18873">
    <property type="entry name" value="NUDIX_NadM_like"/>
    <property type="match status" value="1"/>
</dbReference>
<dbReference type="SUPFAM" id="SSF55811">
    <property type="entry name" value="Nudix"/>
    <property type="match status" value="1"/>
</dbReference>
<dbReference type="PANTHER" id="PTHR43736:SF4">
    <property type="entry name" value="SLR1690 PROTEIN"/>
    <property type="match status" value="1"/>
</dbReference>
<dbReference type="Pfam" id="PF21906">
    <property type="entry name" value="WHD_NrtR"/>
    <property type="match status" value="1"/>
</dbReference>
<dbReference type="RefSeq" id="WP_119986947.1">
    <property type="nucleotide sequence ID" value="NZ_CP032489.1"/>
</dbReference>
<dbReference type="InterPro" id="IPR015797">
    <property type="entry name" value="NUDIX_hydrolase-like_dom_sf"/>
</dbReference>
<accession>A0A386HQT6</accession>